<reference evidence="4" key="1">
    <citation type="submission" date="2020-02" db="EMBL/GenBank/DDBJ databases">
        <title>Flavobacterium sp. genome.</title>
        <authorList>
            <person name="Jung H.S."/>
            <person name="Baek J.H."/>
            <person name="Jeon C.O."/>
        </authorList>
    </citation>
    <scope>NUCLEOTIDE SEQUENCE</scope>
    <source>
        <strain evidence="4">SE-s28</strain>
    </source>
</reference>
<evidence type="ECO:0000259" key="3">
    <source>
        <dbReference type="Pfam" id="PF20434"/>
    </source>
</evidence>
<dbReference type="InterPro" id="IPR029058">
    <property type="entry name" value="AB_hydrolase_fold"/>
</dbReference>
<dbReference type="GO" id="GO:0016787">
    <property type="term" value="F:hydrolase activity"/>
    <property type="evidence" value="ECO:0007669"/>
    <property type="project" value="UniProtKB-KW"/>
</dbReference>
<gene>
    <name evidence="4" type="ORF">G6047_06250</name>
</gene>
<evidence type="ECO:0000313" key="5">
    <source>
        <dbReference type="Proteomes" id="UP000712080"/>
    </source>
</evidence>
<dbReference type="PANTHER" id="PTHR48081">
    <property type="entry name" value="AB HYDROLASE SUPERFAMILY PROTEIN C4A8.06C"/>
    <property type="match status" value="1"/>
</dbReference>
<name>A0A972JFX9_9FLAO</name>
<comment type="caution">
    <text evidence="4">The sequence shown here is derived from an EMBL/GenBank/DDBJ whole genome shotgun (WGS) entry which is preliminary data.</text>
</comment>
<dbReference type="SUPFAM" id="SSF53474">
    <property type="entry name" value="alpha/beta-Hydrolases"/>
    <property type="match status" value="1"/>
</dbReference>
<sequence>MKKLFLGLLFVALSASAQKQQTLTYFANDTLKLELDLFLPEKMPKEPIPLIIHVHGGGFSGGERQSGYDFCKYLAQNGYAAATISYTLYMKNKKFSCDGQLTEKVKAFQFGANDIWLATSYFLKNKDKFGIDASKIFVSGISAGAEALLHAAYWDRKSMSLYPNNLPDTFKYAGLISGAGAIMDLNLITQDNLVPMLLYHGNGDKTVPYATAAHHYCPPGSSGWLMLFGSYSIFGRIGELEGSGALYTYCGGGHEYSGFVIEKEPQRILAFMNKVLSGERLMTHDIIQTGKSNELSSAYDFCH</sequence>
<dbReference type="Proteomes" id="UP000712080">
    <property type="component" value="Unassembled WGS sequence"/>
</dbReference>
<dbReference type="Gene3D" id="3.40.50.1820">
    <property type="entry name" value="alpha/beta hydrolase"/>
    <property type="match status" value="1"/>
</dbReference>
<dbReference type="InterPro" id="IPR050300">
    <property type="entry name" value="GDXG_lipolytic_enzyme"/>
</dbReference>
<proteinExistence type="predicted"/>
<dbReference type="Pfam" id="PF20434">
    <property type="entry name" value="BD-FAE"/>
    <property type="match status" value="1"/>
</dbReference>
<dbReference type="RefSeq" id="WP_169526632.1">
    <property type="nucleotide sequence ID" value="NZ_JAAMPU010000102.1"/>
</dbReference>
<keyword evidence="2" id="KW-0732">Signal</keyword>
<evidence type="ECO:0000256" key="1">
    <source>
        <dbReference type="ARBA" id="ARBA00022801"/>
    </source>
</evidence>
<accession>A0A972JFX9</accession>
<dbReference type="EMBL" id="JAAMPU010000102">
    <property type="protein sequence ID" value="NMH27626.1"/>
    <property type="molecule type" value="Genomic_DNA"/>
</dbReference>
<feature type="chain" id="PRO_5037859487" evidence="2">
    <location>
        <begin position="20"/>
        <end position="303"/>
    </location>
</feature>
<keyword evidence="1 4" id="KW-0378">Hydrolase</keyword>
<evidence type="ECO:0000313" key="4">
    <source>
        <dbReference type="EMBL" id="NMH27626.1"/>
    </source>
</evidence>
<feature type="signal peptide" evidence="2">
    <location>
        <begin position="1"/>
        <end position="19"/>
    </location>
</feature>
<dbReference type="AlphaFoldDB" id="A0A972JFX9"/>
<organism evidence="4 5">
    <name type="scientific">Flavobacterium silvaticum</name>
    <dbReference type="NCBI Taxonomy" id="1852020"/>
    <lineage>
        <taxon>Bacteria</taxon>
        <taxon>Pseudomonadati</taxon>
        <taxon>Bacteroidota</taxon>
        <taxon>Flavobacteriia</taxon>
        <taxon>Flavobacteriales</taxon>
        <taxon>Flavobacteriaceae</taxon>
        <taxon>Flavobacterium</taxon>
    </lineage>
</organism>
<feature type="domain" description="BD-FAE-like" evidence="3">
    <location>
        <begin position="35"/>
        <end position="155"/>
    </location>
</feature>
<keyword evidence="5" id="KW-1185">Reference proteome</keyword>
<evidence type="ECO:0000256" key="2">
    <source>
        <dbReference type="SAM" id="SignalP"/>
    </source>
</evidence>
<protein>
    <submittedName>
        <fullName evidence="4">Alpha/beta hydrolase</fullName>
    </submittedName>
</protein>
<dbReference type="InterPro" id="IPR049492">
    <property type="entry name" value="BD-FAE-like_dom"/>
</dbReference>